<dbReference type="PANTHER" id="PTHR48045:SF31">
    <property type="entry name" value="UDP-GLYCOSYLTRANSFERASE 76B1-LIKE"/>
    <property type="match status" value="1"/>
</dbReference>
<dbReference type="OMA" id="QHINARH"/>
<evidence type="ECO:0000313" key="2">
    <source>
        <dbReference type="Proteomes" id="UP000215914"/>
    </source>
</evidence>
<dbReference type="Proteomes" id="UP000215914">
    <property type="component" value="Chromosome 14"/>
</dbReference>
<dbReference type="EMBL" id="CM007903">
    <property type="protein sequence ID" value="OTF99611.1"/>
    <property type="molecule type" value="Genomic_DNA"/>
</dbReference>
<dbReference type="InParanoid" id="A0A251SM44"/>
<dbReference type="SUPFAM" id="SSF53756">
    <property type="entry name" value="UDP-Glycosyltransferase/glycogen phosphorylase"/>
    <property type="match status" value="1"/>
</dbReference>
<dbReference type="PANTHER" id="PTHR48045">
    <property type="entry name" value="UDP-GLYCOSYLTRANSFERASE 72B1"/>
    <property type="match status" value="1"/>
</dbReference>
<proteinExistence type="predicted"/>
<reference evidence="2" key="1">
    <citation type="journal article" date="2017" name="Nature">
        <title>The sunflower genome provides insights into oil metabolism, flowering and Asterid evolution.</title>
        <authorList>
            <person name="Badouin H."/>
            <person name="Gouzy J."/>
            <person name="Grassa C.J."/>
            <person name="Murat F."/>
            <person name="Staton S.E."/>
            <person name="Cottret L."/>
            <person name="Lelandais-Briere C."/>
            <person name="Owens G.L."/>
            <person name="Carrere S."/>
            <person name="Mayjonade B."/>
            <person name="Legrand L."/>
            <person name="Gill N."/>
            <person name="Kane N.C."/>
            <person name="Bowers J.E."/>
            <person name="Hubner S."/>
            <person name="Bellec A."/>
            <person name="Berard A."/>
            <person name="Berges H."/>
            <person name="Blanchet N."/>
            <person name="Boniface M.C."/>
            <person name="Brunel D."/>
            <person name="Catrice O."/>
            <person name="Chaidir N."/>
            <person name="Claudel C."/>
            <person name="Donnadieu C."/>
            <person name="Faraut T."/>
            <person name="Fievet G."/>
            <person name="Helmstetter N."/>
            <person name="King M."/>
            <person name="Knapp S.J."/>
            <person name="Lai Z."/>
            <person name="Le Paslier M.C."/>
            <person name="Lippi Y."/>
            <person name="Lorenzon L."/>
            <person name="Mandel J.R."/>
            <person name="Marage G."/>
            <person name="Marchand G."/>
            <person name="Marquand E."/>
            <person name="Bret-Mestries E."/>
            <person name="Morien E."/>
            <person name="Nambeesan S."/>
            <person name="Nguyen T."/>
            <person name="Pegot-Espagnet P."/>
            <person name="Pouilly N."/>
            <person name="Raftis F."/>
            <person name="Sallet E."/>
            <person name="Schiex T."/>
            <person name="Thomas J."/>
            <person name="Vandecasteele C."/>
            <person name="Vares D."/>
            <person name="Vear F."/>
            <person name="Vautrin S."/>
            <person name="Crespi M."/>
            <person name="Mangin B."/>
            <person name="Burke J.M."/>
            <person name="Salse J."/>
            <person name="Munos S."/>
            <person name="Vincourt P."/>
            <person name="Rieseberg L.H."/>
            <person name="Langlade N.B."/>
        </authorList>
    </citation>
    <scope>NUCLEOTIDE SEQUENCE [LARGE SCALE GENOMIC DNA]</scope>
    <source>
        <strain evidence="2">cv. SF193</strain>
    </source>
</reference>
<protein>
    <submittedName>
        <fullName evidence="1">Putative UDP-glucuronosyl/UDP-glucosyltransferase</fullName>
    </submittedName>
</protein>
<gene>
    <name evidence="1" type="ORF">HannXRQ_Chr14g0458511</name>
</gene>
<dbReference type="GO" id="GO:0016740">
    <property type="term" value="F:transferase activity"/>
    <property type="evidence" value="ECO:0007669"/>
    <property type="project" value="UniProtKB-KW"/>
</dbReference>
<sequence length="73" mass="8477">MNHLYVSDAWKVGVYLENGWKREEITNAIRRVMADEEMRERSRALKQKLDASMIEGGSSYESVESLVDYISSF</sequence>
<dbReference type="AlphaFoldDB" id="A0A251SM44"/>
<organism evidence="1 2">
    <name type="scientific">Helianthus annuus</name>
    <name type="common">Common sunflower</name>
    <dbReference type="NCBI Taxonomy" id="4232"/>
    <lineage>
        <taxon>Eukaryota</taxon>
        <taxon>Viridiplantae</taxon>
        <taxon>Streptophyta</taxon>
        <taxon>Embryophyta</taxon>
        <taxon>Tracheophyta</taxon>
        <taxon>Spermatophyta</taxon>
        <taxon>Magnoliopsida</taxon>
        <taxon>eudicotyledons</taxon>
        <taxon>Gunneridae</taxon>
        <taxon>Pentapetalae</taxon>
        <taxon>asterids</taxon>
        <taxon>campanulids</taxon>
        <taxon>Asterales</taxon>
        <taxon>Asteraceae</taxon>
        <taxon>Asteroideae</taxon>
        <taxon>Heliantheae alliance</taxon>
        <taxon>Heliantheae</taxon>
        <taxon>Helianthus</taxon>
    </lineage>
</organism>
<evidence type="ECO:0000313" key="1">
    <source>
        <dbReference type="EMBL" id="OTF99611.1"/>
    </source>
</evidence>
<accession>A0A251SM44</accession>
<name>A0A251SM44_HELAN</name>
<dbReference type="Gene3D" id="3.40.50.2000">
    <property type="entry name" value="Glycogen Phosphorylase B"/>
    <property type="match status" value="2"/>
</dbReference>
<keyword evidence="1" id="KW-0808">Transferase</keyword>
<keyword evidence="2" id="KW-1185">Reference proteome</keyword>